<evidence type="ECO:0000259" key="2">
    <source>
        <dbReference type="PROSITE" id="PS50004"/>
    </source>
</evidence>
<protein>
    <recommendedName>
        <fullName evidence="2">C2 domain-containing protein</fullName>
    </recommendedName>
</protein>
<comment type="caution">
    <text evidence="3">The sequence shown here is derived from an EMBL/GenBank/DDBJ whole genome shotgun (WGS) entry which is preliminary data.</text>
</comment>
<evidence type="ECO:0000313" key="4">
    <source>
        <dbReference type="Proteomes" id="UP000823561"/>
    </source>
</evidence>
<dbReference type="GO" id="GO:0051209">
    <property type="term" value="P:release of sequestered calcium ion into cytosol"/>
    <property type="evidence" value="ECO:0007669"/>
    <property type="project" value="TreeGrafter"/>
</dbReference>
<evidence type="ECO:0000256" key="1">
    <source>
        <dbReference type="SAM" id="MobiDB-lite"/>
    </source>
</evidence>
<feature type="compositionally biased region" description="Low complexity" evidence="1">
    <location>
        <begin position="496"/>
        <end position="510"/>
    </location>
</feature>
<feature type="domain" description="C2" evidence="2">
    <location>
        <begin position="1"/>
        <end position="123"/>
    </location>
</feature>
<evidence type="ECO:0000313" key="3">
    <source>
        <dbReference type="EMBL" id="KAG5282510.1"/>
    </source>
</evidence>
<dbReference type="EMBL" id="JADWDJ010000004">
    <property type="protein sequence ID" value="KAG5282510.1"/>
    <property type="molecule type" value="Genomic_DNA"/>
</dbReference>
<dbReference type="PROSITE" id="PS50004">
    <property type="entry name" value="C2"/>
    <property type="match status" value="1"/>
</dbReference>
<feature type="region of interest" description="Disordered" evidence="1">
    <location>
        <begin position="447"/>
        <end position="521"/>
    </location>
</feature>
<dbReference type="Proteomes" id="UP000823561">
    <property type="component" value="Chromosome 4"/>
</dbReference>
<dbReference type="SUPFAM" id="SSF49562">
    <property type="entry name" value="C2 domain (Calcium/lipid-binding domain, CaLB)"/>
    <property type="match status" value="1"/>
</dbReference>
<organism evidence="3 4">
    <name type="scientific">Alosa alosa</name>
    <name type="common">allis shad</name>
    <dbReference type="NCBI Taxonomy" id="278164"/>
    <lineage>
        <taxon>Eukaryota</taxon>
        <taxon>Metazoa</taxon>
        <taxon>Chordata</taxon>
        <taxon>Craniata</taxon>
        <taxon>Vertebrata</taxon>
        <taxon>Euteleostomi</taxon>
        <taxon>Actinopterygii</taxon>
        <taxon>Neopterygii</taxon>
        <taxon>Teleostei</taxon>
        <taxon>Clupei</taxon>
        <taxon>Clupeiformes</taxon>
        <taxon>Clupeoidei</taxon>
        <taxon>Clupeidae</taxon>
        <taxon>Alosa</taxon>
    </lineage>
</organism>
<dbReference type="SMART" id="SM00239">
    <property type="entry name" value="C2"/>
    <property type="match status" value="1"/>
</dbReference>
<dbReference type="Pfam" id="PF00168">
    <property type="entry name" value="C2"/>
    <property type="match status" value="1"/>
</dbReference>
<dbReference type="PANTHER" id="PTHR10336">
    <property type="entry name" value="PHOSPHOINOSITIDE-SPECIFIC PHOSPHOLIPASE C FAMILY PROTEIN"/>
    <property type="match status" value="1"/>
</dbReference>
<feature type="compositionally biased region" description="Low complexity" evidence="1">
    <location>
        <begin position="184"/>
        <end position="199"/>
    </location>
</feature>
<dbReference type="InterPro" id="IPR035892">
    <property type="entry name" value="C2_domain_sf"/>
</dbReference>
<dbReference type="InterPro" id="IPR001192">
    <property type="entry name" value="PI-PLC_fam"/>
</dbReference>
<name>A0AAV6H5T6_9TELE</name>
<proteinExistence type="predicted"/>
<reference evidence="3" key="1">
    <citation type="submission" date="2020-10" db="EMBL/GenBank/DDBJ databases">
        <title>Chromosome-scale genome assembly of the Allis shad, Alosa alosa.</title>
        <authorList>
            <person name="Margot Z."/>
            <person name="Christophe K."/>
            <person name="Cabau C."/>
            <person name="Louis A."/>
            <person name="Berthelot C."/>
            <person name="Parey E."/>
            <person name="Roest Crollius H."/>
            <person name="Montfort J."/>
            <person name="Robinson-Rechavi M."/>
            <person name="Bucao C."/>
            <person name="Bouchez O."/>
            <person name="Gislard M."/>
            <person name="Lluch J."/>
            <person name="Milhes M."/>
            <person name="Lampietro C."/>
            <person name="Lopez Roques C."/>
            <person name="Donnadieu C."/>
            <person name="Braasch I."/>
            <person name="Desvignes T."/>
            <person name="Postlethwait J."/>
            <person name="Bobe J."/>
            <person name="Guiguen Y."/>
        </authorList>
    </citation>
    <scope>NUCLEOTIDE SEQUENCE</scope>
    <source>
        <strain evidence="3">M-15738</strain>
        <tissue evidence="3">Blood</tissue>
    </source>
</reference>
<dbReference type="FunFam" id="2.60.40.150:FF:000018">
    <property type="entry name" value="Phosphoinositide phospholipase C"/>
    <property type="match status" value="1"/>
</dbReference>
<sequence length="561" mass="60280">MLEDPLPGRMRKQLVLKIISGQQLPKPKDSMLGDRGEIIDPFVEVEVIGLPVDCCKEQTRVVDDNGFNPMWEETLVFTLSMPELALIRFLVWDHDPIGQDFIGQRTIAFNSMMPGYRHVYLEGMEEASIFVHIAVNDITGKARAASGIKSLFHRNPKQASLDSHAAALLSRKSPFGAHLLRRTASAPSKAPGAKAQAQGLPDLSTHPTKDCDPRGGEPGSPQPKQAAAGTAEGDLEVGAGASADGGTAPHPWGGTNGQLHPGDGKGKSPVQMVLMEARAQAGRHRGAWSEPLKRAHRVRLPPPLEERPGVFARVAVNGSGRVGVASNCIRCVIGSKESPEAERRGQEGAGPLPPERAFSLRQERVCRSPTGSRQVQPQPGPVPQALAQPELLSPDKPKLEAQALSRPGPVPVPRARDRARQTLGTPGAHTVVVDPYARGVRSCSVPRRRFVSPTPPKTPAPPPPTMYSSLRNHLPPPPVYGSGCELQRPVAVSNGLSDSDSSSYDSLSSLELPPEIPACLPDNRRRAAGTLQREMNALFAQKMEEIRSKSPLFFAGNHPAS</sequence>
<dbReference type="GO" id="GO:0048015">
    <property type="term" value="P:phosphatidylinositol-mediated signaling"/>
    <property type="evidence" value="ECO:0007669"/>
    <property type="project" value="TreeGrafter"/>
</dbReference>
<feature type="region of interest" description="Disordered" evidence="1">
    <location>
        <begin position="365"/>
        <end position="415"/>
    </location>
</feature>
<feature type="region of interest" description="Disordered" evidence="1">
    <location>
        <begin position="183"/>
        <end position="268"/>
    </location>
</feature>
<accession>A0AAV6H5T6</accession>
<dbReference type="InterPro" id="IPR000008">
    <property type="entry name" value="C2_dom"/>
</dbReference>
<dbReference type="CDD" id="cd00275">
    <property type="entry name" value="C2_PLC_like"/>
    <property type="match status" value="1"/>
</dbReference>
<keyword evidence="4" id="KW-1185">Reference proteome</keyword>
<dbReference type="AlphaFoldDB" id="A0AAV6H5T6"/>
<feature type="compositionally biased region" description="Pro residues" evidence="1">
    <location>
        <begin position="453"/>
        <end position="465"/>
    </location>
</feature>
<dbReference type="GO" id="GO:0046488">
    <property type="term" value="P:phosphatidylinositol metabolic process"/>
    <property type="evidence" value="ECO:0007669"/>
    <property type="project" value="TreeGrafter"/>
</dbReference>
<feature type="region of interest" description="Disordered" evidence="1">
    <location>
        <begin position="338"/>
        <end position="357"/>
    </location>
</feature>
<dbReference type="Gene3D" id="2.60.40.150">
    <property type="entry name" value="C2 domain"/>
    <property type="match status" value="1"/>
</dbReference>
<gene>
    <name evidence="3" type="ORF">AALO_G00056830</name>
</gene>
<dbReference type="GO" id="GO:0004435">
    <property type="term" value="F:phosphatidylinositol-4,5-bisphosphate phospholipase C activity"/>
    <property type="evidence" value="ECO:0007669"/>
    <property type="project" value="TreeGrafter"/>
</dbReference>
<dbReference type="PANTHER" id="PTHR10336:SF166">
    <property type="entry name" value="1-PHOSPHATIDYLINOSITOL 4,5-BISPHOSPHATE PHOSPHODIESTERASE ETA-2"/>
    <property type="match status" value="1"/>
</dbReference>